<proteinExistence type="predicted"/>
<organism evidence="1">
    <name type="scientific">bioreactor metagenome</name>
    <dbReference type="NCBI Taxonomy" id="1076179"/>
    <lineage>
        <taxon>unclassified sequences</taxon>
        <taxon>metagenomes</taxon>
        <taxon>ecological metagenomes</taxon>
    </lineage>
</organism>
<dbReference type="AlphaFoldDB" id="A0A645AHB3"/>
<name>A0A645AHB3_9ZZZZ</name>
<reference evidence="1" key="1">
    <citation type="submission" date="2019-08" db="EMBL/GenBank/DDBJ databases">
        <authorList>
            <person name="Kucharzyk K."/>
            <person name="Murdoch R.W."/>
            <person name="Higgins S."/>
            <person name="Loffler F."/>
        </authorList>
    </citation>
    <scope>NUCLEOTIDE SEQUENCE</scope>
</reference>
<accession>A0A645AHB3</accession>
<evidence type="ECO:0000313" key="1">
    <source>
        <dbReference type="EMBL" id="MPM52407.1"/>
    </source>
</evidence>
<protein>
    <submittedName>
        <fullName evidence="1">Uncharacterized protein</fullName>
    </submittedName>
</protein>
<comment type="caution">
    <text evidence="1">The sequence shown here is derived from an EMBL/GenBank/DDBJ whole genome shotgun (WGS) entry which is preliminary data.</text>
</comment>
<gene>
    <name evidence="1" type="ORF">SDC9_99166</name>
</gene>
<sequence>MEHDLIFRPAALGLTQEADRLIAHHHRDFGDFRAVAVDRFIGDFLDFIQSPDGFRVVEPVLVRHAERKPVVARAGADRLE</sequence>
<dbReference type="EMBL" id="VSSQ01013849">
    <property type="protein sequence ID" value="MPM52407.1"/>
    <property type="molecule type" value="Genomic_DNA"/>
</dbReference>